<protein>
    <submittedName>
        <fullName evidence="2">(African queen) hypothetical protein</fullName>
    </submittedName>
</protein>
<evidence type="ECO:0000256" key="1">
    <source>
        <dbReference type="SAM" id="MobiDB-lite"/>
    </source>
</evidence>
<feature type="region of interest" description="Disordered" evidence="1">
    <location>
        <begin position="1"/>
        <end position="26"/>
    </location>
</feature>
<dbReference type="OrthoDB" id="7304731at2759"/>
<evidence type="ECO:0000313" key="2">
    <source>
        <dbReference type="EMBL" id="CAG9566973.1"/>
    </source>
</evidence>
<dbReference type="Proteomes" id="UP000789524">
    <property type="component" value="Unassembled WGS sequence"/>
</dbReference>
<accession>A0A8J2QQY5</accession>
<evidence type="ECO:0000313" key="3">
    <source>
        <dbReference type="Proteomes" id="UP000789524"/>
    </source>
</evidence>
<feature type="compositionally biased region" description="Acidic residues" evidence="1">
    <location>
        <begin position="1"/>
        <end position="18"/>
    </location>
</feature>
<organism evidence="2 3">
    <name type="scientific">Danaus chrysippus</name>
    <name type="common">African queen</name>
    <dbReference type="NCBI Taxonomy" id="151541"/>
    <lineage>
        <taxon>Eukaryota</taxon>
        <taxon>Metazoa</taxon>
        <taxon>Ecdysozoa</taxon>
        <taxon>Arthropoda</taxon>
        <taxon>Hexapoda</taxon>
        <taxon>Insecta</taxon>
        <taxon>Pterygota</taxon>
        <taxon>Neoptera</taxon>
        <taxon>Endopterygota</taxon>
        <taxon>Lepidoptera</taxon>
        <taxon>Glossata</taxon>
        <taxon>Ditrysia</taxon>
        <taxon>Papilionoidea</taxon>
        <taxon>Nymphalidae</taxon>
        <taxon>Danainae</taxon>
        <taxon>Danaini</taxon>
        <taxon>Danaina</taxon>
        <taxon>Danaus</taxon>
        <taxon>Anosia</taxon>
    </lineage>
</organism>
<sequence length="254" mass="29592">MEMSDMEVTPDSEDDEEGISLRSKREERKSWAGKVGAMPVMNMCRAMKVCQLTTKWFYGSWTRSECFKIRAWSTYIWIGAVGKRFWKENQFRKGWSSPVVEDCARIICSVLFTPLQGVMKKIRNFIWDPGGSLKPWLRMVKLQSQEIIVAYITPSPRGRMQRKKNRMKDIPKAHDTQEMGRFEIIGARLINMIVSSMGMRVPRGVDSAPPRVWWDTECDVSLTRGYIPTRLRNYLAMRSDPQLLLCRTSWVPPR</sequence>
<keyword evidence="3" id="KW-1185">Reference proteome</keyword>
<name>A0A8J2QQY5_9NEOP</name>
<comment type="caution">
    <text evidence="2">The sequence shown here is derived from an EMBL/GenBank/DDBJ whole genome shotgun (WGS) entry which is preliminary data.</text>
</comment>
<proteinExistence type="predicted"/>
<gene>
    <name evidence="2" type="ORF">DCHRY22_LOCUS7534</name>
</gene>
<dbReference type="EMBL" id="CAKASE010000057">
    <property type="protein sequence ID" value="CAG9566973.1"/>
    <property type="molecule type" value="Genomic_DNA"/>
</dbReference>
<dbReference type="AlphaFoldDB" id="A0A8J2QQY5"/>
<reference evidence="2" key="1">
    <citation type="submission" date="2021-09" db="EMBL/GenBank/DDBJ databases">
        <authorList>
            <person name="Martin H S."/>
        </authorList>
    </citation>
    <scope>NUCLEOTIDE SEQUENCE</scope>
</reference>